<organism evidence="2 3">
    <name type="scientific">Saccharothrix yanglingensis</name>
    <dbReference type="NCBI Taxonomy" id="659496"/>
    <lineage>
        <taxon>Bacteria</taxon>
        <taxon>Bacillati</taxon>
        <taxon>Actinomycetota</taxon>
        <taxon>Actinomycetes</taxon>
        <taxon>Pseudonocardiales</taxon>
        <taxon>Pseudonocardiaceae</taxon>
        <taxon>Saccharothrix</taxon>
    </lineage>
</organism>
<accession>A0ABU0X3C9</accession>
<reference evidence="2 3" key="1">
    <citation type="submission" date="2017-06" db="EMBL/GenBank/DDBJ databases">
        <title>Cultured bacterium strain Saccharothrix yanglingensis Hhs.015.</title>
        <authorList>
            <person name="Xia Y."/>
        </authorList>
    </citation>
    <scope>NUCLEOTIDE SEQUENCE [LARGE SCALE GENOMIC DNA]</scope>
    <source>
        <strain evidence="2 3">Hhs.015</strain>
    </source>
</reference>
<proteinExistence type="predicted"/>
<evidence type="ECO:0000313" key="3">
    <source>
        <dbReference type="Proteomes" id="UP001225605"/>
    </source>
</evidence>
<dbReference type="EMBL" id="NSDM01000007">
    <property type="protein sequence ID" value="MDQ2585794.1"/>
    <property type="molecule type" value="Genomic_DNA"/>
</dbReference>
<keyword evidence="3" id="KW-1185">Reference proteome</keyword>
<dbReference type="RefSeq" id="WP_306746996.1">
    <property type="nucleotide sequence ID" value="NZ_NSDM01000007.1"/>
</dbReference>
<feature type="compositionally biased region" description="Basic and acidic residues" evidence="1">
    <location>
        <begin position="23"/>
        <end position="42"/>
    </location>
</feature>
<gene>
    <name evidence="2" type="ORF">CKY47_17735</name>
</gene>
<name>A0ABU0X3C9_9PSEU</name>
<evidence type="ECO:0000313" key="2">
    <source>
        <dbReference type="EMBL" id="MDQ2585794.1"/>
    </source>
</evidence>
<sequence>MGELLQQVRGDGGEGRGVGGQLGERRLAVGRRPREERARAGEAEWSVAGPVLRVRLDRDVPSGLSAIDA</sequence>
<feature type="region of interest" description="Disordered" evidence="1">
    <location>
        <begin position="1"/>
        <end position="42"/>
    </location>
</feature>
<dbReference type="Proteomes" id="UP001225605">
    <property type="component" value="Unassembled WGS sequence"/>
</dbReference>
<comment type="caution">
    <text evidence="2">The sequence shown here is derived from an EMBL/GenBank/DDBJ whole genome shotgun (WGS) entry which is preliminary data.</text>
</comment>
<evidence type="ECO:0000256" key="1">
    <source>
        <dbReference type="SAM" id="MobiDB-lite"/>
    </source>
</evidence>
<protein>
    <submittedName>
        <fullName evidence="2">Uncharacterized protein</fullName>
    </submittedName>
</protein>